<feature type="region of interest" description="Disordered" evidence="1">
    <location>
        <begin position="31"/>
        <end position="53"/>
    </location>
</feature>
<reference evidence="2 3" key="1">
    <citation type="journal article" date="2020" name="ISME J.">
        <title>Uncovering the hidden diversity of litter-decomposition mechanisms in mushroom-forming fungi.</title>
        <authorList>
            <person name="Floudas D."/>
            <person name="Bentzer J."/>
            <person name="Ahren D."/>
            <person name="Johansson T."/>
            <person name="Persson P."/>
            <person name="Tunlid A."/>
        </authorList>
    </citation>
    <scope>NUCLEOTIDE SEQUENCE [LARGE SCALE GENOMIC DNA]</scope>
    <source>
        <strain evidence="2 3">CBS 101986</strain>
    </source>
</reference>
<feature type="region of interest" description="Disordered" evidence="1">
    <location>
        <begin position="130"/>
        <end position="173"/>
    </location>
</feature>
<feature type="compositionally biased region" description="Low complexity" evidence="1">
    <location>
        <begin position="157"/>
        <end position="166"/>
    </location>
</feature>
<protein>
    <submittedName>
        <fullName evidence="2">Uncharacterized protein</fullName>
    </submittedName>
</protein>
<dbReference type="Proteomes" id="UP000567179">
    <property type="component" value="Unassembled WGS sequence"/>
</dbReference>
<name>A0A8H5B527_9AGAR</name>
<evidence type="ECO:0000313" key="2">
    <source>
        <dbReference type="EMBL" id="KAF5316652.1"/>
    </source>
</evidence>
<keyword evidence="3" id="KW-1185">Reference proteome</keyword>
<evidence type="ECO:0000313" key="3">
    <source>
        <dbReference type="Proteomes" id="UP000567179"/>
    </source>
</evidence>
<gene>
    <name evidence="2" type="ORF">D9619_006429</name>
</gene>
<proteinExistence type="predicted"/>
<dbReference type="OrthoDB" id="2855464at2759"/>
<dbReference type="EMBL" id="JAACJJ010000042">
    <property type="protein sequence ID" value="KAF5316652.1"/>
    <property type="molecule type" value="Genomic_DNA"/>
</dbReference>
<evidence type="ECO:0000256" key="1">
    <source>
        <dbReference type="SAM" id="MobiDB-lite"/>
    </source>
</evidence>
<feature type="region of interest" description="Disordered" evidence="1">
    <location>
        <begin position="205"/>
        <end position="242"/>
    </location>
</feature>
<sequence>MPRRNATILLANGCMTVCAQPTVDLIQRYPYDPQKHGDHGPSPRSPTCTATLPPPRRTSITRKMAESDLVMRVRSTGEKGREQKLLDDTFVTVLSPSSVECRLCSKIIKLSDKSAFDTHHWDNHRRRCLKANGEQMKKKQLGADLDASSTRRRIGRPPRQSPQSSSPSPPLCSPCLPSSLNPLCALSPAPNPLPTEQVLGPERISTSDVNAPLGPHRSPRRPGPHQPFIAPRQDGDTDVNNPDCRHIRAPRRDDRASVPRSVNLVWIDPEQERQVAWTLSQMLKFRRLHC</sequence>
<accession>A0A8H5B527</accession>
<organism evidence="2 3">
    <name type="scientific">Psilocybe cf. subviscida</name>
    <dbReference type="NCBI Taxonomy" id="2480587"/>
    <lineage>
        <taxon>Eukaryota</taxon>
        <taxon>Fungi</taxon>
        <taxon>Dikarya</taxon>
        <taxon>Basidiomycota</taxon>
        <taxon>Agaricomycotina</taxon>
        <taxon>Agaricomycetes</taxon>
        <taxon>Agaricomycetidae</taxon>
        <taxon>Agaricales</taxon>
        <taxon>Agaricineae</taxon>
        <taxon>Strophariaceae</taxon>
        <taxon>Psilocybe</taxon>
    </lineage>
</organism>
<dbReference type="AlphaFoldDB" id="A0A8H5B527"/>
<comment type="caution">
    <text evidence="2">The sequence shown here is derived from an EMBL/GenBank/DDBJ whole genome shotgun (WGS) entry which is preliminary data.</text>
</comment>